<evidence type="ECO:0000256" key="10">
    <source>
        <dbReference type="ARBA" id="ARBA00023014"/>
    </source>
</evidence>
<dbReference type="GO" id="GO:0051536">
    <property type="term" value="F:iron-sulfur cluster binding"/>
    <property type="evidence" value="ECO:0007669"/>
    <property type="project" value="UniProtKB-KW"/>
</dbReference>
<protein>
    <recommendedName>
        <fullName evidence="14">Helicase ATP-binding domain-containing protein</fullName>
    </recommendedName>
</protein>
<evidence type="ECO:0000256" key="6">
    <source>
        <dbReference type="ARBA" id="ARBA00022801"/>
    </source>
</evidence>
<evidence type="ECO:0000313" key="15">
    <source>
        <dbReference type="EMBL" id="VDD81673.1"/>
    </source>
</evidence>
<evidence type="ECO:0000256" key="8">
    <source>
        <dbReference type="ARBA" id="ARBA00022840"/>
    </source>
</evidence>
<evidence type="ECO:0000256" key="11">
    <source>
        <dbReference type="ARBA" id="ARBA00023235"/>
    </source>
</evidence>
<dbReference type="InterPro" id="IPR027417">
    <property type="entry name" value="P-loop_NTPase"/>
</dbReference>
<dbReference type="SUPFAM" id="SSF52540">
    <property type="entry name" value="P-loop containing nucleoside triphosphate hydrolases"/>
    <property type="match status" value="1"/>
</dbReference>
<keyword evidence="7" id="KW-0347">Helicase</keyword>
<dbReference type="InterPro" id="IPR010614">
    <property type="entry name" value="RAD3-like_helicase_DEAD"/>
</dbReference>
<name>A0A158QVC8_MESCO</name>
<dbReference type="InterPro" id="IPR013020">
    <property type="entry name" value="Rad3/Chl1-like"/>
</dbReference>
<evidence type="ECO:0000256" key="7">
    <source>
        <dbReference type="ARBA" id="ARBA00022806"/>
    </source>
</evidence>
<reference evidence="15 16" key="1">
    <citation type="submission" date="2018-10" db="EMBL/GenBank/DDBJ databases">
        <authorList>
            <consortium name="Pathogen Informatics"/>
        </authorList>
    </citation>
    <scope>NUCLEOTIDE SEQUENCE [LARGE SCALE GENOMIC DNA]</scope>
</reference>
<sequence length="970" mass="107828">MGDFEDDIDDAQLIACLESNEVSMLTRPNSAPVFIAPKRTDFPGFPYPTPYPQQIDLMRFFYASLASSKCSIIESPTGTGKSTTLLASSLYWLLDHNQAVENHLSNLRNFLLREASQSTDEPDWIAAHSRRRAQRLQLNKEMEPLEASQKARTKASDIIKRANEVKILTEKPNPRHTKSVRERISLLPEAADMHLGKSADDLFLPETEVLSARHASDQLSPNIDENMEDCRVLQVIYCSRTHSQLAQVVGELMKMKDLSDKVTVVTLASRQMLCVNKAVYSLKNQALVREACLDLTCCKFRAKDDVDALSDYLLGTPLSAVEAASVIRGSEGTAIEEPPVHACPYYANKKGLPLAQLVLTPYQTVVVPGIRDATGLSLRNNVIIFDEAHNLLEAVAASFSAAISYTELLSAGRLISAFSDYYRSRLSAISVLRLRQLNLVIMGCANLLDGKSKGLRAQVRQRVETENQNSSDEVVYTVPDWLFVSGIDHINLSYLVEYLQKDRCVHKIAGFGKWFGGRNKKDVKKGTKAEENKSEFGLSLSDCLQKLKRPPTSSVQSLNATEQPAYKRLKSNETDNVPSSATLKGASPDLESSGPSLFALLSFLEALVKNDLGGDDDGRLIVKPTSPASQHQKQTSADQMAGCIRFIILNPGRYLYGLDSPIFYSLTWHFSLLDVVKEARSVVLAGGTMKPFEEFTDQVFRPAGKSESDVTLFSCGHVIDAKRQLAIYAPSFSPGGVPWDFTFKNRNNSRLIHECGEFLIEVCKVVPGGVAVFFPSFDYLSAVWTHWNSTDLFSRLQMTKKVFKEPRSATALGQVMQAYAAAATSSRQGACIVCVIGGKLSEGINFNDSLARCVVVVGLPYPNIHSAAMREKLRFMNERFAKCQKDGRTVGQVFCEAMCMRAVNQTIGRAIRHARDYAAVFLLDQRFARRQLRDQLPTWAQDAITNPTPRLDQLRIHLEHFFQRNASSSR</sequence>
<dbReference type="Pfam" id="PF13307">
    <property type="entry name" value="Helicase_C_2"/>
    <property type="match status" value="1"/>
</dbReference>
<dbReference type="InterPro" id="IPR006554">
    <property type="entry name" value="Helicase-like_DEXD_c2"/>
</dbReference>
<accession>A0A158QVC8</accession>
<keyword evidence="6" id="KW-0378">Hydrolase</keyword>
<evidence type="ECO:0000256" key="5">
    <source>
        <dbReference type="ARBA" id="ARBA00022741"/>
    </source>
</evidence>
<keyword evidence="10" id="KW-0411">Iron-sulfur</keyword>
<comment type="cofactor">
    <cofactor evidence="1">
        <name>[4Fe-4S] cluster</name>
        <dbReference type="ChEBI" id="CHEBI:49883"/>
    </cofactor>
</comment>
<dbReference type="NCBIfam" id="TIGR00604">
    <property type="entry name" value="rad3"/>
    <property type="match status" value="1"/>
</dbReference>
<keyword evidence="12" id="KW-0539">Nucleus</keyword>
<dbReference type="InterPro" id="IPR045028">
    <property type="entry name" value="DinG/Rad3-like"/>
</dbReference>
<comment type="similarity">
    <text evidence="3">Belongs to the DEAD box helicase family. DEAH subfamily. DDX11/CHL1 sub-subfamily.</text>
</comment>
<dbReference type="AlphaFoldDB" id="A0A158QVC8"/>
<evidence type="ECO:0000256" key="12">
    <source>
        <dbReference type="ARBA" id="ARBA00023242"/>
    </source>
</evidence>
<evidence type="ECO:0000256" key="2">
    <source>
        <dbReference type="ARBA" id="ARBA00004123"/>
    </source>
</evidence>
<dbReference type="InterPro" id="IPR014013">
    <property type="entry name" value="Helic_SF1/SF2_ATP-bd_DinG/Rad3"/>
</dbReference>
<comment type="subcellular location">
    <subcellularLocation>
        <location evidence="2">Nucleus</location>
    </subcellularLocation>
</comment>
<feature type="domain" description="Helicase ATP-binding" evidence="14">
    <location>
        <begin position="40"/>
        <end position="438"/>
    </location>
</feature>
<dbReference type="GO" id="GO:0003677">
    <property type="term" value="F:DNA binding"/>
    <property type="evidence" value="ECO:0007669"/>
    <property type="project" value="InterPro"/>
</dbReference>
<dbReference type="SMART" id="SM00491">
    <property type="entry name" value="HELICc2"/>
    <property type="match status" value="1"/>
</dbReference>
<organism evidence="15 16">
    <name type="scientific">Mesocestoides corti</name>
    <name type="common">Flatworm</name>
    <dbReference type="NCBI Taxonomy" id="53468"/>
    <lineage>
        <taxon>Eukaryota</taxon>
        <taxon>Metazoa</taxon>
        <taxon>Spiralia</taxon>
        <taxon>Lophotrochozoa</taxon>
        <taxon>Platyhelminthes</taxon>
        <taxon>Cestoda</taxon>
        <taxon>Eucestoda</taxon>
        <taxon>Cyclophyllidea</taxon>
        <taxon>Mesocestoididae</taxon>
        <taxon>Mesocestoides</taxon>
    </lineage>
</organism>
<keyword evidence="4" id="KW-0479">Metal-binding</keyword>
<dbReference type="PANTHER" id="PTHR11472:SF41">
    <property type="entry name" value="ATP-DEPENDENT DNA HELICASE DDX11-RELATED"/>
    <property type="match status" value="1"/>
</dbReference>
<keyword evidence="8" id="KW-0067">ATP-binding</keyword>
<dbReference type="PANTHER" id="PTHR11472">
    <property type="entry name" value="DNA REPAIR DEAD HELICASE RAD3/XP-D SUBFAMILY MEMBER"/>
    <property type="match status" value="1"/>
</dbReference>
<dbReference type="Gene3D" id="3.40.50.300">
    <property type="entry name" value="P-loop containing nucleotide triphosphate hydrolases"/>
    <property type="match status" value="3"/>
</dbReference>
<evidence type="ECO:0000259" key="14">
    <source>
        <dbReference type="PROSITE" id="PS51193"/>
    </source>
</evidence>
<dbReference type="InterPro" id="IPR006555">
    <property type="entry name" value="ATP-dep_Helicase_C"/>
</dbReference>
<dbReference type="GO" id="GO:0016818">
    <property type="term" value="F:hydrolase activity, acting on acid anhydrides, in phosphorus-containing anhydrides"/>
    <property type="evidence" value="ECO:0007669"/>
    <property type="project" value="InterPro"/>
</dbReference>
<dbReference type="GO" id="GO:0046872">
    <property type="term" value="F:metal ion binding"/>
    <property type="evidence" value="ECO:0007669"/>
    <property type="project" value="UniProtKB-KW"/>
</dbReference>
<dbReference type="PROSITE" id="PS51193">
    <property type="entry name" value="HELICASE_ATP_BIND_2"/>
    <property type="match status" value="1"/>
</dbReference>
<evidence type="ECO:0000256" key="3">
    <source>
        <dbReference type="ARBA" id="ARBA00008435"/>
    </source>
</evidence>
<keyword evidence="5" id="KW-0547">Nucleotide-binding</keyword>
<evidence type="ECO:0000256" key="9">
    <source>
        <dbReference type="ARBA" id="ARBA00023004"/>
    </source>
</evidence>
<dbReference type="STRING" id="53468.A0A158QVC8"/>
<proteinExistence type="inferred from homology"/>
<gene>
    <name evidence="15" type="ORF">MCOS_LOCUS7676</name>
</gene>
<dbReference type="SMART" id="SM00488">
    <property type="entry name" value="DEXDc2"/>
    <property type="match status" value="1"/>
</dbReference>
<dbReference type="GO" id="GO:0003678">
    <property type="term" value="F:DNA helicase activity"/>
    <property type="evidence" value="ECO:0007669"/>
    <property type="project" value="InterPro"/>
</dbReference>
<dbReference type="GO" id="GO:0005524">
    <property type="term" value="F:ATP binding"/>
    <property type="evidence" value="ECO:0007669"/>
    <property type="project" value="UniProtKB-KW"/>
</dbReference>
<dbReference type="GO" id="GO:0006139">
    <property type="term" value="P:nucleobase-containing compound metabolic process"/>
    <property type="evidence" value="ECO:0007669"/>
    <property type="project" value="InterPro"/>
</dbReference>
<dbReference type="Proteomes" id="UP000267029">
    <property type="component" value="Unassembled WGS sequence"/>
</dbReference>
<feature type="region of interest" description="Disordered" evidence="13">
    <location>
        <begin position="549"/>
        <end position="589"/>
    </location>
</feature>
<dbReference type="GO" id="GO:0005634">
    <property type="term" value="C:nucleus"/>
    <property type="evidence" value="ECO:0007669"/>
    <property type="project" value="UniProtKB-SubCell"/>
</dbReference>
<feature type="compositionally biased region" description="Polar residues" evidence="13">
    <location>
        <begin position="551"/>
        <end position="562"/>
    </location>
</feature>
<dbReference type="GO" id="GO:0034085">
    <property type="term" value="P:establishment of sister chromatid cohesion"/>
    <property type="evidence" value="ECO:0007669"/>
    <property type="project" value="TreeGrafter"/>
</dbReference>
<keyword evidence="9" id="KW-0408">Iron</keyword>
<evidence type="ECO:0000313" key="16">
    <source>
        <dbReference type="Proteomes" id="UP000267029"/>
    </source>
</evidence>
<dbReference type="OrthoDB" id="267079at2759"/>
<evidence type="ECO:0000256" key="13">
    <source>
        <dbReference type="SAM" id="MobiDB-lite"/>
    </source>
</evidence>
<evidence type="ECO:0000256" key="1">
    <source>
        <dbReference type="ARBA" id="ARBA00001966"/>
    </source>
</evidence>
<evidence type="ECO:0000256" key="4">
    <source>
        <dbReference type="ARBA" id="ARBA00022723"/>
    </source>
</evidence>
<keyword evidence="11" id="KW-0413">Isomerase</keyword>
<dbReference type="Pfam" id="PF06733">
    <property type="entry name" value="DEAD_2"/>
    <property type="match status" value="1"/>
</dbReference>
<dbReference type="EMBL" id="UXSR01005394">
    <property type="protein sequence ID" value="VDD81673.1"/>
    <property type="molecule type" value="Genomic_DNA"/>
</dbReference>
<keyword evidence="16" id="KW-1185">Reference proteome</keyword>